<comment type="caution">
    <text evidence="2">The sequence shown here is derived from an EMBL/GenBank/DDBJ whole genome shotgun (WGS) entry which is preliminary data.</text>
</comment>
<accession>A0ABN3GNE1</accession>
<evidence type="ECO:0000313" key="2">
    <source>
        <dbReference type="EMBL" id="GAA2356340.1"/>
    </source>
</evidence>
<keyword evidence="3" id="KW-1185">Reference proteome</keyword>
<evidence type="ECO:0000256" key="1">
    <source>
        <dbReference type="SAM" id="MobiDB-lite"/>
    </source>
</evidence>
<reference evidence="2 3" key="1">
    <citation type="journal article" date="2019" name="Int. J. Syst. Evol. Microbiol.">
        <title>The Global Catalogue of Microorganisms (GCM) 10K type strain sequencing project: providing services to taxonomists for standard genome sequencing and annotation.</title>
        <authorList>
            <consortium name="The Broad Institute Genomics Platform"/>
            <consortium name="The Broad Institute Genome Sequencing Center for Infectious Disease"/>
            <person name="Wu L."/>
            <person name="Ma J."/>
        </authorList>
    </citation>
    <scope>NUCLEOTIDE SEQUENCE [LARGE SCALE GENOMIC DNA]</scope>
    <source>
        <strain evidence="2 3">JCM 4316</strain>
    </source>
</reference>
<dbReference type="EMBL" id="BAAASD010000025">
    <property type="protein sequence ID" value="GAA2356340.1"/>
    <property type="molecule type" value="Genomic_DNA"/>
</dbReference>
<proteinExistence type="predicted"/>
<name>A0ABN3GNE1_9ACTN</name>
<protein>
    <submittedName>
        <fullName evidence="2">Uncharacterized protein</fullName>
    </submittedName>
</protein>
<dbReference type="Proteomes" id="UP001500253">
    <property type="component" value="Unassembled WGS sequence"/>
</dbReference>
<gene>
    <name evidence="2" type="ORF">GCM10010246_52060</name>
</gene>
<organism evidence="2 3">
    <name type="scientific">Streptomyces cuspidosporus</name>
    <dbReference type="NCBI Taxonomy" id="66882"/>
    <lineage>
        <taxon>Bacteria</taxon>
        <taxon>Bacillati</taxon>
        <taxon>Actinomycetota</taxon>
        <taxon>Actinomycetes</taxon>
        <taxon>Kitasatosporales</taxon>
        <taxon>Streptomycetaceae</taxon>
        <taxon>Streptomyces</taxon>
    </lineage>
</organism>
<sequence length="77" mass="8031">MLRGPKSGLNPHPLRRAVREADLHASVGCHPGADGRAGGVDVGTPPEPARLRSALTAAITDLLVTTTIVKADLRMLD</sequence>
<evidence type="ECO:0000313" key="3">
    <source>
        <dbReference type="Proteomes" id="UP001500253"/>
    </source>
</evidence>
<feature type="region of interest" description="Disordered" evidence="1">
    <location>
        <begin position="26"/>
        <end position="45"/>
    </location>
</feature>